<evidence type="ECO:0000256" key="5">
    <source>
        <dbReference type="ARBA" id="ARBA00023242"/>
    </source>
</evidence>
<dbReference type="SUPFAM" id="SSF140718">
    <property type="entry name" value="Mediator hinge subcomplex-like"/>
    <property type="match status" value="1"/>
</dbReference>
<feature type="coiled-coil region" evidence="7">
    <location>
        <begin position="8"/>
        <end position="35"/>
    </location>
</feature>
<gene>
    <name evidence="8" type="ORF">DSTB1V02_LOCUS2434</name>
</gene>
<evidence type="ECO:0000256" key="3">
    <source>
        <dbReference type="ARBA" id="ARBA00023159"/>
    </source>
</evidence>
<keyword evidence="2 6" id="KW-0805">Transcription regulation</keyword>
<organism evidence="8">
    <name type="scientific">Darwinula stevensoni</name>
    <dbReference type="NCBI Taxonomy" id="69355"/>
    <lineage>
        <taxon>Eukaryota</taxon>
        <taxon>Metazoa</taxon>
        <taxon>Ecdysozoa</taxon>
        <taxon>Arthropoda</taxon>
        <taxon>Crustacea</taxon>
        <taxon>Oligostraca</taxon>
        <taxon>Ostracoda</taxon>
        <taxon>Podocopa</taxon>
        <taxon>Podocopida</taxon>
        <taxon>Darwinulocopina</taxon>
        <taxon>Darwinuloidea</taxon>
        <taxon>Darwinulidae</taxon>
        <taxon>Darwinula</taxon>
    </lineage>
</organism>
<keyword evidence="9" id="KW-1185">Reference proteome</keyword>
<comment type="function">
    <text evidence="6">Component of the Mediator complex, a coactivator involved in the regulated transcription of nearly all RNA polymerase II-dependent genes. Mediator functions as a bridge to convey information from gene-specific regulatory proteins to the basal RNA polymerase II transcription machinery. Mediator is recruited to promoters by direct interactions with regulatory proteins and serves as a scaffold for the assembly of a functional preinitiation complex with RNA polymerase II and the general transcription factors.</text>
</comment>
<dbReference type="AlphaFoldDB" id="A0A7R8ZZB2"/>
<evidence type="ECO:0000256" key="7">
    <source>
        <dbReference type="SAM" id="Coils"/>
    </source>
</evidence>
<dbReference type="GO" id="GO:0016592">
    <property type="term" value="C:mediator complex"/>
    <property type="evidence" value="ECO:0007669"/>
    <property type="project" value="UniProtKB-UniRule"/>
</dbReference>
<accession>A0A7R8ZZB2</accession>
<dbReference type="GO" id="GO:0006357">
    <property type="term" value="P:regulation of transcription by RNA polymerase II"/>
    <property type="evidence" value="ECO:0007669"/>
    <property type="project" value="TreeGrafter"/>
</dbReference>
<sequence length="429" mass="47675">MSEVAIQKEYFKEMVQELEQEMKWLKDEVQMTLNLMACPLAQISLKMEGIHAQHIVELVQTSIGKSEKKMEALLSCLDKEVGQLTEQRDSLLAECKKQYHWIEKMQECLQLFGLELESLKPLPSSMNRIDIGALLLFKQSHLFEPEEQEDLAKDEKKGKEDDKEVTELESKCFGTIGISCSITPKEILGTPEEPDLPKFFKIKTGSISGTPKSPELTANACTNQNSTLGAITGAKLTPDEPVISQIFKQESDPRTPKSPKITQPHISRVTDPKSFLICSMRAPDGSPPPLDRLTQLQDAVNLQADNLCNSIGVLQQHATPTPFPGFDRGGKTPMDHQAAEDYAQLFATLIARTAKDIDVLIDSLPSEDLSGELQASSLRILEQENQEAARQLSEVVRKGEATLAQIQGALHDIAQSQLEMQKLLSQTEK</sequence>
<dbReference type="EMBL" id="LR899790">
    <property type="protein sequence ID" value="CAD7242468.1"/>
    <property type="molecule type" value="Genomic_DNA"/>
</dbReference>
<evidence type="ECO:0000256" key="1">
    <source>
        <dbReference type="ARBA" id="ARBA00004123"/>
    </source>
</evidence>
<comment type="subcellular location">
    <subcellularLocation>
        <location evidence="1 6">Nucleus</location>
    </subcellularLocation>
</comment>
<dbReference type="Pfam" id="PF11221">
    <property type="entry name" value="Med21"/>
    <property type="match status" value="1"/>
</dbReference>
<comment type="similarity">
    <text evidence="6">Belongs to the Mediator complex subunit 21 family.</text>
</comment>
<dbReference type="GO" id="GO:0003712">
    <property type="term" value="F:transcription coregulator activity"/>
    <property type="evidence" value="ECO:0007669"/>
    <property type="project" value="TreeGrafter"/>
</dbReference>
<dbReference type="PANTHER" id="PTHR13381">
    <property type="entry name" value="RNA POLYMERASE II HOLOENZYME COMPONENT SRB7"/>
    <property type="match status" value="1"/>
</dbReference>
<proteinExistence type="inferred from homology"/>
<evidence type="ECO:0000256" key="6">
    <source>
        <dbReference type="RuleBase" id="RU366036"/>
    </source>
</evidence>
<comment type="subunit">
    <text evidence="6">Component of the Mediator complex.</text>
</comment>
<dbReference type="InterPro" id="IPR021384">
    <property type="entry name" value="Mediator_Med21"/>
</dbReference>
<keyword evidence="5 6" id="KW-0539">Nucleus</keyword>
<keyword evidence="4 6" id="KW-0804">Transcription</keyword>
<evidence type="ECO:0000256" key="4">
    <source>
        <dbReference type="ARBA" id="ARBA00023163"/>
    </source>
</evidence>
<dbReference type="Gene3D" id="6.10.280.10">
    <property type="entry name" value="Mediator complex, subunit Med21"/>
    <property type="match status" value="1"/>
</dbReference>
<dbReference type="EMBL" id="CAJPEV010000273">
    <property type="protein sequence ID" value="CAG0883264.1"/>
    <property type="molecule type" value="Genomic_DNA"/>
</dbReference>
<keyword evidence="7" id="KW-0175">Coiled coil</keyword>
<evidence type="ECO:0000313" key="9">
    <source>
        <dbReference type="Proteomes" id="UP000677054"/>
    </source>
</evidence>
<dbReference type="Proteomes" id="UP000677054">
    <property type="component" value="Unassembled WGS sequence"/>
</dbReference>
<evidence type="ECO:0000313" key="8">
    <source>
        <dbReference type="EMBL" id="CAD7242468.1"/>
    </source>
</evidence>
<name>A0A7R8ZZB2_9CRUS</name>
<dbReference type="InterPro" id="IPR037212">
    <property type="entry name" value="Med7/Med21-like"/>
</dbReference>
<dbReference type="PANTHER" id="PTHR13381:SF0">
    <property type="entry name" value="MEDIATOR OF RNA POLYMERASE II TRANSCRIPTION SUBUNIT 21"/>
    <property type="match status" value="1"/>
</dbReference>
<reference evidence="8" key="1">
    <citation type="submission" date="2020-11" db="EMBL/GenBank/DDBJ databases">
        <authorList>
            <person name="Tran Van P."/>
        </authorList>
    </citation>
    <scope>NUCLEOTIDE SEQUENCE</scope>
</reference>
<protein>
    <recommendedName>
        <fullName evidence="6">Mediator of RNA polymerase II transcription subunit 21</fullName>
    </recommendedName>
</protein>
<evidence type="ECO:0000256" key="2">
    <source>
        <dbReference type="ARBA" id="ARBA00023015"/>
    </source>
</evidence>
<dbReference type="OrthoDB" id="526653at2759"/>
<keyword evidence="3 6" id="KW-0010">Activator</keyword>